<dbReference type="PROSITE" id="PS51257">
    <property type="entry name" value="PROKAR_LIPOPROTEIN"/>
    <property type="match status" value="1"/>
</dbReference>
<name>A0A1Z8B9K9_9FLAO</name>
<dbReference type="EMBL" id="MAAX01000039">
    <property type="protein sequence ID" value="OUS19253.1"/>
    <property type="molecule type" value="Genomic_DNA"/>
</dbReference>
<evidence type="ECO:0008006" key="3">
    <source>
        <dbReference type="Google" id="ProtNLM"/>
    </source>
</evidence>
<gene>
    <name evidence="1" type="ORF">A9Q93_02440</name>
</gene>
<proteinExistence type="predicted"/>
<organism evidence="1 2">
    <name type="scientific">Nonlabens dokdonensis</name>
    <dbReference type="NCBI Taxonomy" id="328515"/>
    <lineage>
        <taxon>Bacteria</taxon>
        <taxon>Pseudomonadati</taxon>
        <taxon>Bacteroidota</taxon>
        <taxon>Flavobacteriia</taxon>
        <taxon>Flavobacteriales</taxon>
        <taxon>Flavobacteriaceae</taxon>
        <taxon>Nonlabens</taxon>
    </lineage>
</organism>
<dbReference type="AlphaFoldDB" id="A0A1Z8B9K9"/>
<sequence length="192" mass="21458">MKFKLSLICICFILLIACKDSNRNNELDDNEVENTSLTDKAKMQDALMYKYCSILESELQITKSVATHNIAETGLNVNVGLIGTFYMDTTTNKVTKIDFTSKNGFKNVKTATFEIIDGEYALKIVLYKSAGTGNTSNTINGSILNDTTPNKDFKTIIYTYEDGLECFKRMDDTLIPLKKGHSFKRPSINSGN</sequence>
<comment type="caution">
    <text evidence="1">The sequence shown here is derived from an EMBL/GenBank/DDBJ whole genome shotgun (WGS) entry which is preliminary data.</text>
</comment>
<accession>A0A1Z8B9K9</accession>
<evidence type="ECO:0000313" key="1">
    <source>
        <dbReference type="EMBL" id="OUS19253.1"/>
    </source>
</evidence>
<evidence type="ECO:0000313" key="2">
    <source>
        <dbReference type="Proteomes" id="UP000196102"/>
    </source>
</evidence>
<reference evidence="2" key="1">
    <citation type="journal article" date="2017" name="Proc. Natl. Acad. Sci. U.S.A.">
        <title>Simulation of Deepwater Horizon oil plume reveals substrate specialization within a complex community of hydrocarbon-degraders.</title>
        <authorList>
            <person name="Hu P."/>
            <person name="Dubinsky E.A."/>
            <person name="Probst A.J."/>
            <person name="Wang J."/>
            <person name="Sieber C.M.K."/>
            <person name="Tom L.M."/>
            <person name="Gardinali P."/>
            <person name="Banfield J.F."/>
            <person name="Atlas R.M."/>
            <person name="Andersen G.L."/>
        </authorList>
    </citation>
    <scope>NUCLEOTIDE SEQUENCE [LARGE SCALE GENOMIC DNA]</scope>
</reference>
<dbReference type="Proteomes" id="UP000196102">
    <property type="component" value="Unassembled WGS sequence"/>
</dbReference>
<dbReference type="RefSeq" id="WP_303685798.1">
    <property type="nucleotide sequence ID" value="NZ_CAJXYO010000005.1"/>
</dbReference>
<protein>
    <recommendedName>
        <fullName evidence="3">Lipoprotein</fullName>
    </recommendedName>
</protein>